<organism evidence="1 2">
    <name type="scientific">Wickerhamiella sorbophila</name>
    <dbReference type="NCBI Taxonomy" id="45607"/>
    <lineage>
        <taxon>Eukaryota</taxon>
        <taxon>Fungi</taxon>
        <taxon>Dikarya</taxon>
        <taxon>Ascomycota</taxon>
        <taxon>Saccharomycotina</taxon>
        <taxon>Dipodascomycetes</taxon>
        <taxon>Dipodascales</taxon>
        <taxon>Trichomonascaceae</taxon>
        <taxon>Wickerhamiella</taxon>
    </lineage>
</organism>
<dbReference type="AlphaFoldDB" id="A0A2T0FPW8"/>
<reference evidence="1 2" key="1">
    <citation type="submission" date="2017-04" db="EMBL/GenBank/DDBJ databases">
        <title>Genome sequencing of [Candida] sorbophila.</title>
        <authorList>
            <person name="Ahn J.O."/>
        </authorList>
    </citation>
    <scope>NUCLEOTIDE SEQUENCE [LARGE SCALE GENOMIC DNA]</scope>
    <source>
        <strain evidence="1 2">DS02</strain>
    </source>
</reference>
<name>A0A2T0FPW8_9ASCO</name>
<dbReference type="GeneID" id="36518393"/>
<dbReference type="Proteomes" id="UP000238350">
    <property type="component" value="Unassembled WGS sequence"/>
</dbReference>
<dbReference type="RefSeq" id="XP_024666970.1">
    <property type="nucleotide sequence ID" value="XM_024811202.1"/>
</dbReference>
<comment type="caution">
    <text evidence="1">The sequence shown here is derived from an EMBL/GenBank/DDBJ whole genome shotgun (WGS) entry which is preliminary data.</text>
</comment>
<proteinExistence type="predicted"/>
<evidence type="ECO:0000313" key="1">
    <source>
        <dbReference type="EMBL" id="PRT57025.1"/>
    </source>
</evidence>
<protein>
    <recommendedName>
        <fullName evidence="3">COP9 signalosome complex subunit 8</fullName>
    </recommendedName>
</protein>
<sequence>MSSKFAAYGDLRARLQGLEFDNFALLLRDPSMCKELEAYFSRYIWVTLYFGHTAAAEAIVVNAKNAGLSNPNWDTAITAYQSNKPGSISVLSQLSWPVGIETIVVDAITAWKRAYAARYAACYREITLEHCAELGIDPYEVTWQVADGMAYPPQPAPAPAKRSAEQETQILMCAADVLAS</sequence>
<dbReference type="EMBL" id="NDIQ01000022">
    <property type="protein sequence ID" value="PRT57025.1"/>
    <property type="molecule type" value="Genomic_DNA"/>
</dbReference>
<evidence type="ECO:0000313" key="2">
    <source>
        <dbReference type="Proteomes" id="UP000238350"/>
    </source>
</evidence>
<evidence type="ECO:0008006" key="3">
    <source>
        <dbReference type="Google" id="ProtNLM"/>
    </source>
</evidence>
<keyword evidence="2" id="KW-1185">Reference proteome</keyword>
<gene>
    <name evidence="1" type="ORF">B9G98_04645</name>
</gene>
<accession>A0A2T0FPW8</accession>